<reference evidence="5" key="1">
    <citation type="submission" date="2020-05" db="EMBL/GenBank/DDBJ databases">
        <title>Mycena genomes resolve the evolution of fungal bioluminescence.</title>
        <authorList>
            <person name="Tsai I.J."/>
        </authorList>
    </citation>
    <scope>NUCLEOTIDE SEQUENCE</scope>
    <source>
        <strain evidence="5">160909Yilan</strain>
    </source>
</reference>
<dbReference type="PANTHER" id="PTHR11559">
    <property type="entry name" value="CARBOXYLESTERASE"/>
    <property type="match status" value="1"/>
</dbReference>
<dbReference type="SUPFAM" id="SSF53474">
    <property type="entry name" value="alpha/beta-Hydrolases"/>
    <property type="match status" value="1"/>
</dbReference>
<dbReference type="EC" id="3.1.1.-" evidence="3"/>
<feature type="chain" id="PRO_5034325083" description="Carboxylic ester hydrolase" evidence="3">
    <location>
        <begin position="23"/>
        <end position="528"/>
    </location>
</feature>
<dbReference type="InterPro" id="IPR050309">
    <property type="entry name" value="Type-B_Carboxylest/Lipase"/>
</dbReference>
<dbReference type="Gene3D" id="3.40.50.1820">
    <property type="entry name" value="alpha/beta hydrolase"/>
    <property type="match status" value="1"/>
</dbReference>
<evidence type="ECO:0000256" key="2">
    <source>
        <dbReference type="ARBA" id="ARBA00022801"/>
    </source>
</evidence>
<keyword evidence="6" id="KW-1185">Reference proteome</keyword>
<organism evidence="5 6">
    <name type="scientific">Mycena sanguinolenta</name>
    <dbReference type="NCBI Taxonomy" id="230812"/>
    <lineage>
        <taxon>Eukaryota</taxon>
        <taxon>Fungi</taxon>
        <taxon>Dikarya</taxon>
        <taxon>Basidiomycota</taxon>
        <taxon>Agaricomycotina</taxon>
        <taxon>Agaricomycetes</taxon>
        <taxon>Agaricomycetidae</taxon>
        <taxon>Agaricales</taxon>
        <taxon>Marasmiineae</taxon>
        <taxon>Mycenaceae</taxon>
        <taxon>Mycena</taxon>
    </lineage>
</organism>
<evidence type="ECO:0000313" key="5">
    <source>
        <dbReference type="EMBL" id="KAF7344322.1"/>
    </source>
</evidence>
<feature type="domain" description="Carboxylesterase type B" evidence="4">
    <location>
        <begin position="25"/>
        <end position="358"/>
    </location>
</feature>
<evidence type="ECO:0000313" key="6">
    <source>
        <dbReference type="Proteomes" id="UP000623467"/>
    </source>
</evidence>
<evidence type="ECO:0000256" key="1">
    <source>
        <dbReference type="ARBA" id="ARBA00005964"/>
    </source>
</evidence>
<gene>
    <name evidence="5" type="ORF">MSAN_01913100</name>
</gene>
<feature type="signal peptide" evidence="3">
    <location>
        <begin position="1"/>
        <end position="22"/>
    </location>
</feature>
<dbReference type="InterPro" id="IPR019819">
    <property type="entry name" value="Carboxylesterase_B_CS"/>
</dbReference>
<comment type="similarity">
    <text evidence="1 3">Belongs to the type-B carboxylesterase/lipase family.</text>
</comment>
<keyword evidence="2 3" id="KW-0378">Hydrolase</keyword>
<accession>A0A8H7CQB0</accession>
<dbReference type="InterPro" id="IPR002018">
    <property type="entry name" value="CarbesteraseB"/>
</dbReference>
<evidence type="ECO:0000256" key="3">
    <source>
        <dbReference type="RuleBase" id="RU361235"/>
    </source>
</evidence>
<protein>
    <recommendedName>
        <fullName evidence="3">Carboxylic ester hydrolase</fullName>
        <ecNumber evidence="3">3.1.1.-</ecNumber>
    </recommendedName>
</protein>
<comment type="caution">
    <text evidence="5">The sequence shown here is derived from an EMBL/GenBank/DDBJ whole genome shotgun (WGS) entry which is preliminary data.</text>
</comment>
<dbReference type="InterPro" id="IPR029058">
    <property type="entry name" value="AB_hydrolase_fold"/>
</dbReference>
<dbReference type="Proteomes" id="UP000623467">
    <property type="component" value="Unassembled WGS sequence"/>
</dbReference>
<name>A0A8H7CQB0_9AGAR</name>
<dbReference type="PROSITE" id="PS00941">
    <property type="entry name" value="CARBOXYLESTERASE_B_2"/>
    <property type="match status" value="1"/>
</dbReference>
<evidence type="ECO:0000259" key="4">
    <source>
        <dbReference type="Pfam" id="PF00135"/>
    </source>
</evidence>
<dbReference type="AlphaFoldDB" id="A0A8H7CQB0"/>
<dbReference type="GO" id="GO:0016787">
    <property type="term" value="F:hydrolase activity"/>
    <property type="evidence" value="ECO:0007669"/>
    <property type="project" value="UniProtKB-KW"/>
</dbReference>
<dbReference type="EMBL" id="JACAZH010000021">
    <property type="protein sequence ID" value="KAF7344322.1"/>
    <property type="molecule type" value="Genomic_DNA"/>
</dbReference>
<proteinExistence type="inferred from homology"/>
<dbReference type="Pfam" id="PF00135">
    <property type="entry name" value="COesterase"/>
    <property type="match status" value="1"/>
</dbReference>
<dbReference type="PROSITE" id="PS00122">
    <property type="entry name" value="CARBOXYLESTERASE_B_1"/>
    <property type="match status" value="1"/>
</dbReference>
<sequence length="528" mass="56469">MALHLLRTIIAIVLLAVSLARAQTSPIVDLGYAQYQGAVNPANNIAHFLGIRYAAAPLGDLRFRAPQPPINITGVQQATTEPNECFQGGRGASPTNPFETRATEVVATEDCLFLNVYYPSNAVGATPSKLPTLVWIHGGGYAAGAASSNGEDIINQSARGVVVVLIQYRLGVFGFLPGTAVKENGALNAGLLDQDFALRWVNQHISKFGGDPSKVTIWGESAGAGSVLQHVVANGGRTEPQLFRSAITSSTFLPSQYQFNDRIPELVFSEVVAQAGCTSATDPMSCLRAVDANTLQAVNTNITAAPFFGTFVMVPVVDGVFIQQRPTLSLAEGKVNGEALLSVTNSFEGTGFVNQDVAITAAQYSLELFPGFGTDEADIVGAMYPNDGNELFQVNAVQGESIFICPTYYLLSAFPGRSFKGEFAIPPGLHGNDIAYYFPGGVAPPFNNAAFINAFAQSFTSFIINQDPNIKVDPTTITPHWDAFDFLYTEMLFNKTAGNEPVVQEITTSSDLLERCAVWDSMGIFTSQ</sequence>
<dbReference type="InterPro" id="IPR019826">
    <property type="entry name" value="Carboxylesterase_B_AS"/>
</dbReference>
<dbReference type="OrthoDB" id="408631at2759"/>
<keyword evidence="3" id="KW-0732">Signal</keyword>